<dbReference type="InterPro" id="IPR007410">
    <property type="entry name" value="LpqE-like"/>
</dbReference>
<dbReference type="PANTHER" id="PTHR36302:SF1">
    <property type="entry name" value="COPPER CHAPERONE PCU(A)C"/>
    <property type="match status" value="1"/>
</dbReference>
<feature type="signal peptide" evidence="1">
    <location>
        <begin position="1"/>
        <end position="21"/>
    </location>
</feature>
<dbReference type="SUPFAM" id="SSF110087">
    <property type="entry name" value="DR1885-like metal-binding protein"/>
    <property type="match status" value="1"/>
</dbReference>
<dbReference type="EMBL" id="LYBM01000013">
    <property type="protein sequence ID" value="ODA33774.1"/>
    <property type="molecule type" value="Genomic_DNA"/>
</dbReference>
<keyword evidence="1" id="KW-0732">Signal</keyword>
<dbReference type="Pfam" id="PF04314">
    <property type="entry name" value="PCuAC"/>
    <property type="match status" value="1"/>
</dbReference>
<comment type="caution">
    <text evidence="2">The sequence shown here is derived from an EMBL/GenBank/DDBJ whole genome shotgun (WGS) entry which is preliminary data.</text>
</comment>
<keyword evidence="3" id="KW-1185">Reference proteome</keyword>
<dbReference type="AlphaFoldDB" id="A0A1C3EKL5"/>
<proteinExistence type="predicted"/>
<sequence length="152" mass="16724">MIKASSFTALLFIFASSFANAHIMLDQAYAREMAPNAKTSAIFANIHNHSDDDRLLVSASSPRADRVELHGHSMQNGMMKMRKVENIAIAKNGVVSLKPGGLHIMLFDLKSRLKEGESIDLSLHFANGDVIEHLVPVKTVMNGMAMDSDHKH</sequence>
<dbReference type="PANTHER" id="PTHR36302">
    <property type="entry name" value="BLR7088 PROTEIN"/>
    <property type="match status" value="1"/>
</dbReference>
<protein>
    <recommendedName>
        <fullName evidence="4">Copper chaperone PCu(A)C</fullName>
    </recommendedName>
</protein>
<dbReference type="Gene3D" id="2.60.40.1890">
    <property type="entry name" value="PCu(A)C copper chaperone"/>
    <property type="match status" value="1"/>
</dbReference>
<gene>
    <name evidence="2" type="ORF">A8L45_09085</name>
</gene>
<dbReference type="OrthoDB" id="9796962at2"/>
<feature type="chain" id="PRO_5008673233" description="Copper chaperone PCu(A)C" evidence="1">
    <location>
        <begin position="22"/>
        <end position="152"/>
    </location>
</feature>
<organism evidence="2 3">
    <name type="scientific">Veronia pacifica</name>
    <dbReference type="NCBI Taxonomy" id="1080227"/>
    <lineage>
        <taxon>Bacteria</taxon>
        <taxon>Pseudomonadati</taxon>
        <taxon>Pseudomonadota</taxon>
        <taxon>Gammaproteobacteria</taxon>
        <taxon>Vibrionales</taxon>
        <taxon>Vibrionaceae</taxon>
        <taxon>Veronia</taxon>
    </lineage>
</organism>
<reference evidence="2 3" key="1">
    <citation type="submission" date="2016-05" db="EMBL/GenBank/DDBJ databases">
        <title>Genomic Taxonomy of the Vibrionaceae.</title>
        <authorList>
            <person name="Gomez-Gil B."/>
            <person name="Enciso-Ibarra J."/>
        </authorList>
    </citation>
    <scope>NUCLEOTIDE SEQUENCE [LARGE SCALE GENOMIC DNA]</scope>
    <source>
        <strain evidence="2 3">CAIM 1920</strain>
    </source>
</reference>
<name>A0A1C3EKL5_9GAMM</name>
<dbReference type="RefSeq" id="WP_068901452.1">
    <property type="nucleotide sequence ID" value="NZ_JBHUIF010000015.1"/>
</dbReference>
<evidence type="ECO:0000256" key="1">
    <source>
        <dbReference type="SAM" id="SignalP"/>
    </source>
</evidence>
<dbReference type="STRING" id="1080227.A8L45_09085"/>
<dbReference type="InterPro" id="IPR036182">
    <property type="entry name" value="PCuAC_sf"/>
</dbReference>
<dbReference type="InterPro" id="IPR058248">
    <property type="entry name" value="Lxx211020-like"/>
</dbReference>
<evidence type="ECO:0000313" key="3">
    <source>
        <dbReference type="Proteomes" id="UP000094936"/>
    </source>
</evidence>
<evidence type="ECO:0008006" key="4">
    <source>
        <dbReference type="Google" id="ProtNLM"/>
    </source>
</evidence>
<accession>A0A1C3EKL5</accession>
<dbReference type="Proteomes" id="UP000094936">
    <property type="component" value="Unassembled WGS sequence"/>
</dbReference>
<evidence type="ECO:0000313" key="2">
    <source>
        <dbReference type="EMBL" id="ODA33774.1"/>
    </source>
</evidence>